<comment type="similarity">
    <text evidence="7">Belongs to the binding-protein-dependent transport system permease family.</text>
</comment>
<evidence type="ECO:0000256" key="3">
    <source>
        <dbReference type="ARBA" id="ARBA00022475"/>
    </source>
</evidence>
<evidence type="ECO:0000256" key="6">
    <source>
        <dbReference type="ARBA" id="ARBA00023136"/>
    </source>
</evidence>
<dbReference type="GO" id="GO:0005886">
    <property type="term" value="C:plasma membrane"/>
    <property type="evidence" value="ECO:0007669"/>
    <property type="project" value="UniProtKB-SubCell"/>
</dbReference>
<evidence type="ECO:0000313" key="9">
    <source>
        <dbReference type="EMBL" id="GGB45448.1"/>
    </source>
</evidence>
<keyword evidence="10" id="KW-1185">Reference proteome</keyword>
<dbReference type="Pfam" id="PF19300">
    <property type="entry name" value="BPD_transp_1_N"/>
    <property type="match status" value="1"/>
</dbReference>
<feature type="transmembrane region" description="Helical" evidence="7">
    <location>
        <begin position="302"/>
        <end position="329"/>
    </location>
</feature>
<evidence type="ECO:0000256" key="5">
    <source>
        <dbReference type="ARBA" id="ARBA00022989"/>
    </source>
</evidence>
<reference evidence="9" key="1">
    <citation type="journal article" date="2014" name="Int. J. Syst. Evol. Microbiol.">
        <title>Complete genome sequence of Corynebacterium casei LMG S-19264T (=DSM 44701T), isolated from a smear-ripened cheese.</title>
        <authorList>
            <consortium name="US DOE Joint Genome Institute (JGI-PGF)"/>
            <person name="Walter F."/>
            <person name="Albersmeier A."/>
            <person name="Kalinowski J."/>
            <person name="Ruckert C."/>
        </authorList>
    </citation>
    <scope>NUCLEOTIDE SEQUENCE</scope>
    <source>
        <strain evidence="9">CGMCC 1.15085</strain>
    </source>
</reference>
<dbReference type="InterPro" id="IPR000515">
    <property type="entry name" value="MetI-like"/>
</dbReference>
<keyword evidence="4 7" id="KW-0812">Transmembrane</keyword>
<dbReference type="EMBL" id="BMHI01000007">
    <property type="protein sequence ID" value="GGB45448.1"/>
    <property type="molecule type" value="Genomic_DNA"/>
</dbReference>
<dbReference type="SUPFAM" id="SSF161098">
    <property type="entry name" value="MetI-like"/>
    <property type="match status" value="1"/>
</dbReference>
<evidence type="ECO:0000256" key="1">
    <source>
        <dbReference type="ARBA" id="ARBA00004651"/>
    </source>
</evidence>
<feature type="transmembrane region" description="Helical" evidence="7">
    <location>
        <begin position="103"/>
        <end position="123"/>
    </location>
</feature>
<feature type="domain" description="ABC transmembrane type-1" evidence="8">
    <location>
        <begin position="97"/>
        <end position="326"/>
    </location>
</feature>
<dbReference type="CDD" id="cd06261">
    <property type="entry name" value="TM_PBP2"/>
    <property type="match status" value="1"/>
</dbReference>
<evidence type="ECO:0000256" key="4">
    <source>
        <dbReference type="ARBA" id="ARBA00022692"/>
    </source>
</evidence>
<comment type="caution">
    <text evidence="9">The sequence shown here is derived from an EMBL/GenBank/DDBJ whole genome shotgun (WGS) entry which is preliminary data.</text>
</comment>
<comment type="subcellular location">
    <subcellularLocation>
        <location evidence="1 7">Cell membrane</location>
        <topology evidence="1 7">Multi-pass membrane protein</topology>
    </subcellularLocation>
</comment>
<dbReference type="InterPro" id="IPR045621">
    <property type="entry name" value="BPD_transp_1_N"/>
</dbReference>
<feature type="transmembrane region" description="Helical" evidence="7">
    <location>
        <begin position="9"/>
        <end position="27"/>
    </location>
</feature>
<dbReference type="PANTHER" id="PTHR43163">
    <property type="entry name" value="DIPEPTIDE TRANSPORT SYSTEM PERMEASE PROTEIN DPPB-RELATED"/>
    <property type="match status" value="1"/>
</dbReference>
<dbReference type="PROSITE" id="PS50928">
    <property type="entry name" value="ABC_TM1"/>
    <property type="match status" value="1"/>
</dbReference>
<dbReference type="GO" id="GO:0055085">
    <property type="term" value="P:transmembrane transport"/>
    <property type="evidence" value="ECO:0007669"/>
    <property type="project" value="InterPro"/>
</dbReference>
<keyword evidence="3" id="KW-1003">Cell membrane</keyword>
<proteinExistence type="inferred from homology"/>
<feature type="transmembrane region" description="Helical" evidence="7">
    <location>
        <begin position="257"/>
        <end position="278"/>
    </location>
</feature>
<evidence type="ECO:0000256" key="7">
    <source>
        <dbReference type="RuleBase" id="RU363032"/>
    </source>
</evidence>
<evidence type="ECO:0000259" key="8">
    <source>
        <dbReference type="PROSITE" id="PS50928"/>
    </source>
</evidence>
<dbReference type="Gene3D" id="1.10.3720.10">
    <property type="entry name" value="MetI-like"/>
    <property type="match status" value="1"/>
</dbReference>
<protein>
    <submittedName>
        <fullName evidence="9">Peptide ABC transporter permease</fullName>
    </submittedName>
</protein>
<dbReference type="AlphaFoldDB" id="A0A916TI82"/>
<sequence length="336" mass="36920">MLRFIVRRLLQAVLVLFIVSLLLFTWLRKLPGGPIDAILGERATPETRAALRKTLGLDQSIPVQYLHFLNNAIHGNFGTSTQVQTGTDALDLFFQRLPATVELSVLALILAVITAIPLGYFAAKRHGGFLDTGSVVLSLVGVAVPVFFLGFVLKYFFSIEWHMLPPAGRQNPDLDATRITNFYVLDGLLTREYDAAWDALKHLILPAITLASVPFAVIFRITRASVLEVLNEDYVRTAESKGLSERIIRGRHVLHNALLPVVTTIGLQVGALLTGAVLTETVFGYPGLGDALAQAFRQRDYAVLQVLILAAALGYILVNLLVDVAYAIIDPRIRTR</sequence>
<organism evidence="9 10">
    <name type="scientific">Flexivirga endophytica</name>
    <dbReference type="NCBI Taxonomy" id="1849103"/>
    <lineage>
        <taxon>Bacteria</taxon>
        <taxon>Bacillati</taxon>
        <taxon>Actinomycetota</taxon>
        <taxon>Actinomycetes</taxon>
        <taxon>Micrococcales</taxon>
        <taxon>Dermacoccaceae</taxon>
        <taxon>Flexivirga</taxon>
    </lineage>
</organism>
<dbReference type="Pfam" id="PF00528">
    <property type="entry name" value="BPD_transp_1"/>
    <property type="match status" value="1"/>
</dbReference>
<dbReference type="RefSeq" id="WP_188838905.1">
    <property type="nucleotide sequence ID" value="NZ_BMHI01000007.1"/>
</dbReference>
<reference evidence="9" key="2">
    <citation type="submission" date="2020-09" db="EMBL/GenBank/DDBJ databases">
        <authorList>
            <person name="Sun Q."/>
            <person name="Zhou Y."/>
        </authorList>
    </citation>
    <scope>NUCLEOTIDE SEQUENCE</scope>
    <source>
        <strain evidence="9">CGMCC 1.15085</strain>
    </source>
</reference>
<dbReference type="InterPro" id="IPR035906">
    <property type="entry name" value="MetI-like_sf"/>
</dbReference>
<gene>
    <name evidence="9" type="ORF">GCM10011492_40730</name>
</gene>
<name>A0A916TI82_9MICO</name>
<keyword evidence="5 7" id="KW-1133">Transmembrane helix</keyword>
<evidence type="ECO:0000256" key="2">
    <source>
        <dbReference type="ARBA" id="ARBA00022448"/>
    </source>
</evidence>
<evidence type="ECO:0000313" key="10">
    <source>
        <dbReference type="Proteomes" id="UP000636793"/>
    </source>
</evidence>
<accession>A0A916TI82</accession>
<keyword evidence="2 7" id="KW-0813">Transport</keyword>
<dbReference type="Proteomes" id="UP000636793">
    <property type="component" value="Unassembled WGS sequence"/>
</dbReference>
<dbReference type="PANTHER" id="PTHR43163:SF6">
    <property type="entry name" value="DIPEPTIDE TRANSPORT SYSTEM PERMEASE PROTEIN DPPB-RELATED"/>
    <property type="match status" value="1"/>
</dbReference>
<feature type="transmembrane region" description="Helical" evidence="7">
    <location>
        <begin position="135"/>
        <end position="157"/>
    </location>
</feature>
<feature type="transmembrane region" description="Helical" evidence="7">
    <location>
        <begin position="203"/>
        <end position="221"/>
    </location>
</feature>
<keyword evidence="6 7" id="KW-0472">Membrane</keyword>